<evidence type="ECO:0000256" key="1">
    <source>
        <dbReference type="SAM" id="MobiDB-lite"/>
    </source>
</evidence>
<feature type="compositionally biased region" description="Polar residues" evidence="1">
    <location>
        <begin position="174"/>
        <end position="209"/>
    </location>
</feature>
<dbReference type="AlphaFoldDB" id="A0A8H3BVM0"/>
<feature type="region of interest" description="Disordered" evidence="1">
    <location>
        <begin position="169"/>
        <end position="362"/>
    </location>
</feature>
<comment type="caution">
    <text evidence="2">The sequence shown here is derived from an EMBL/GenBank/DDBJ whole genome shotgun (WGS) entry which is preliminary data.</text>
</comment>
<dbReference type="Proteomes" id="UP000663831">
    <property type="component" value="Unassembled WGS sequence"/>
</dbReference>
<evidence type="ECO:0000313" key="3">
    <source>
        <dbReference type="Proteomes" id="UP000663831"/>
    </source>
</evidence>
<sequence>MPSASRPPSRCSSKLKRKQNAAPELPYSRPIAAPSVVSSRTLPQPEWTWDEKLAHFNTLPRILCPASPPPTFGPSETVEQARRRSRQRIEQMTKRLADLPLYQARHILHLASTELKGPFNPGCKYWGTIAPEPEALSPEDLDRVGRSIQKPTPYKPPRDTRALQINIVDPPRFSTPSAPSSTVITGPSTPFTPPSATRVATQLLPSKSSAGRELGPIDYDRPSPTRSPTPAPSLPRSRMGSQVISGSRPPETPASASQRAFIMNLQQASRASSVRSRRSRTRSARGLKILASVGPPAIDRTLNHDRTESRDQSPLLRFSQRKPNGATAKSKASSQLPGPSNQNSPAPISERESPETYTYNSEFSVERHIDEIGQFMEADIRR</sequence>
<feature type="compositionally biased region" description="Basic residues" evidence="1">
    <location>
        <begin position="275"/>
        <end position="285"/>
    </location>
</feature>
<feature type="compositionally biased region" description="Basic and acidic residues" evidence="1">
    <location>
        <begin position="301"/>
        <end position="311"/>
    </location>
</feature>
<reference evidence="2" key="1">
    <citation type="submission" date="2021-01" db="EMBL/GenBank/DDBJ databases">
        <authorList>
            <person name="Kaushik A."/>
        </authorList>
    </citation>
    <scope>NUCLEOTIDE SEQUENCE</scope>
    <source>
        <strain evidence="2">AG3-1AP</strain>
    </source>
</reference>
<evidence type="ECO:0000313" key="2">
    <source>
        <dbReference type="EMBL" id="CAE6465067.1"/>
    </source>
</evidence>
<organism evidence="2 3">
    <name type="scientific">Rhizoctonia solani</name>
    <dbReference type="NCBI Taxonomy" id="456999"/>
    <lineage>
        <taxon>Eukaryota</taxon>
        <taxon>Fungi</taxon>
        <taxon>Dikarya</taxon>
        <taxon>Basidiomycota</taxon>
        <taxon>Agaricomycotina</taxon>
        <taxon>Agaricomycetes</taxon>
        <taxon>Cantharellales</taxon>
        <taxon>Ceratobasidiaceae</taxon>
        <taxon>Rhizoctonia</taxon>
    </lineage>
</organism>
<feature type="compositionally biased region" description="Polar residues" evidence="1">
    <location>
        <begin position="330"/>
        <end position="346"/>
    </location>
</feature>
<dbReference type="EMBL" id="CAJMWV010002537">
    <property type="protein sequence ID" value="CAE6465067.1"/>
    <property type="molecule type" value="Genomic_DNA"/>
</dbReference>
<protein>
    <submittedName>
        <fullName evidence="2">Uncharacterized protein</fullName>
    </submittedName>
</protein>
<gene>
    <name evidence="2" type="ORF">RDB_LOCUS80081</name>
</gene>
<feature type="region of interest" description="Disordered" evidence="1">
    <location>
        <begin position="1"/>
        <end position="38"/>
    </location>
</feature>
<accession>A0A8H3BVM0</accession>
<dbReference type="OrthoDB" id="3237422at2759"/>
<proteinExistence type="predicted"/>
<feature type="compositionally biased region" description="Low complexity" evidence="1">
    <location>
        <begin position="1"/>
        <end position="12"/>
    </location>
</feature>
<name>A0A8H3BVM0_9AGAM</name>